<dbReference type="Gene3D" id="3.40.630.30">
    <property type="match status" value="1"/>
</dbReference>
<dbReference type="Proteomes" id="UP000037405">
    <property type="component" value="Unassembled WGS sequence"/>
</dbReference>
<dbReference type="SUPFAM" id="SSF55729">
    <property type="entry name" value="Acyl-CoA N-acyltransferases (Nat)"/>
    <property type="match status" value="1"/>
</dbReference>
<name>A0A0M0G434_9BACI</name>
<dbReference type="PANTHER" id="PTHR43877:SF2">
    <property type="entry name" value="AMINOALKYLPHOSPHONATE N-ACETYLTRANSFERASE-RELATED"/>
    <property type="match status" value="1"/>
</dbReference>
<protein>
    <submittedName>
        <fullName evidence="4">Acetyltransferase</fullName>
    </submittedName>
</protein>
<dbReference type="OrthoDB" id="9792929at2"/>
<dbReference type="EMBL" id="LGUE01000004">
    <property type="protein sequence ID" value="KON84554.1"/>
    <property type="molecule type" value="Genomic_DNA"/>
</dbReference>
<proteinExistence type="predicted"/>
<dbReference type="STRING" id="189381.GCA_900166615_01706"/>
<accession>A0A0M0G434</accession>
<dbReference type="PANTHER" id="PTHR43877">
    <property type="entry name" value="AMINOALKYLPHOSPHONATE N-ACETYLTRANSFERASE-RELATED-RELATED"/>
    <property type="match status" value="1"/>
</dbReference>
<reference evidence="5" key="1">
    <citation type="submission" date="2015-07" db="EMBL/GenBank/DDBJ databases">
        <title>Fjat-14235 jcm11544.</title>
        <authorList>
            <person name="Liu B."/>
            <person name="Wang J."/>
            <person name="Zhu Y."/>
            <person name="Liu G."/>
            <person name="Chen Q."/>
            <person name="Chen Z."/>
            <person name="Lan J."/>
            <person name="Che J."/>
            <person name="Ge C."/>
            <person name="Shi H."/>
            <person name="Pan Z."/>
            <person name="Liu X."/>
        </authorList>
    </citation>
    <scope>NUCLEOTIDE SEQUENCE [LARGE SCALE GENOMIC DNA]</scope>
    <source>
        <strain evidence="5">JCM 11544</strain>
    </source>
</reference>
<organism evidence="4 5">
    <name type="scientific">Rossellomorea marisflavi</name>
    <dbReference type="NCBI Taxonomy" id="189381"/>
    <lineage>
        <taxon>Bacteria</taxon>
        <taxon>Bacillati</taxon>
        <taxon>Bacillota</taxon>
        <taxon>Bacilli</taxon>
        <taxon>Bacillales</taxon>
        <taxon>Bacillaceae</taxon>
        <taxon>Rossellomorea</taxon>
    </lineage>
</organism>
<dbReference type="InterPro" id="IPR016181">
    <property type="entry name" value="Acyl_CoA_acyltransferase"/>
</dbReference>
<evidence type="ECO:0000313" key="4">
    <source>
        <dbReference type="EMBL" id="KON84554.1"/>
    </source>
</evidence>
<evidence type="ECO:0000256" key="2">
    <source>
        <dbReference type="ARBA" id="ARBA00023315"/>
    </source>
</evidence>
<keyword evidence="5" id="KW-1185">Reference proteome</keyword>
<dbReference type="InterPro" id="IPR050832">
    <property type="entry name" value="Bact_Acetyltransf"/>
</dbReference>
<dbReference type="PATRIC" id="fig|189381.12.peg.2192"/>
<dbReference type="Pfam" id="PF00583">
    <property type="entry name" value="Acetyltransf_1"/>
    <property type="match status" value="1"/>
</dbReference>
<comment type="caution">
    <text evidence="4">The sequence shown here is derived from an EMBL/GenBank/DDBJ whole genome shotgun (WGS) entry which is preliminary data.</text>
</comment>
<evidence type="ECO:0000259" key="3">
    <source>
        <dbReference type="PROSITE" id="PS51186"/>
    </source>
</evidence>
<keyword evidence="1 4" id="KW-0808">Transferase</keyword>
<sequence>MNIKKATLSDLESVAHLFNEYRIFYKQPSNPEGAKTFIQERLTTGDSVIFLAGDDRGIVGFTQLYPTFTSIGMKKAWILNDLYVSEEARGAGVGEALLHKARAFAGETGAASICLSTAPDNETARRLYEKNGYRQDQTFLHYELEL</sequence>
<gene>
    <name evidence="4" type="ORF">AF331_10905</name>
</gene>
<dbReference type="CDD" id="cd04301">
    <property type="entry name" value="NAT_SF"/>
    <property type="match status" value="1"/>
</dbReference>
<evidence type="ECO:0000256" key="1">
    <source>
        <dbReference type="ARBA" id="ARBA00022679"/>
    </source>
</evidence>
<evidence type="ECO:0000313" key="5">
    <source>
        <dbReference type="Proteomes" id="UP000037405"/>
    </source>
</evidence>
<dbReference type="RefSeq" id="WP_053428151.1">
    <property type="nucleotide sequence ID" value="NZ_LGUE01000004.1"/>
</dbReference>
<keyword evidence="2" id="KW-0012">Acyltransferase</keyword>
<feature type="domain" description="N-acetyltransferase" evidence="3">
    <location>
        <begin position="1"/>
        <end position="146"/>
    </location>
</feature>
<dbReference type="AlphaFoldDB" id="A0A0M0G434"/>
<dbReference type="GO" id="GO:0016747">
    <property type="term" value="F:acyltransferase activity, transferring groups other than amino-acyl groups"/>
    <property type="evidence" value="ECO:0007669"/>
    <property type="project" value="InterPro"/>
</dbReference>
<dbReference type="PROSITE" id="PS51186">
    <property type="entry name" value="GNAT"/>
    <property type="match status" value="1"/>
</dbReference>
<dbReference type="InterPro" id="IPR000182">
    <property type="entry name" value="GNAT_dom"/>
</dbReference>